<feature type="domain" description="ChsH2 C-terminal OB-fold" evidence="1">
    <location>
        <begin position="71"/>
        <end position="135"/>
    </location>
</feature>
<dbReference type="PANTHER" id="PTHR34075">
    <property type="entry name" value="BLR3430 PROTEIN"/>
    <property type="match status" value="1"/>
</dbReference>
<dbReference type="PANTHER" id="PTHR34075:SF4">
    <property type="entry name" value="DUF35 DOMAIN-CONTAINING PROTEIN"/>
    <property type="match status" value="1"/>
</dbReference>
<evidence type="ECO:0000259" key="2">
    <source>
        <dbReference type="Pfam" id="PF12172"/>
    </source>
</evidence>
<dbReference type="EMBL" id="DSUH01000214">
    <property type="protein sequence ID" value="HGU32993.1"/>
    <property type="molecule type" value="Genomic_DNA"/>
</dbReference>
<accession>A0A7C4RQE5</accession>
<dbReference type="InterPro" id="IPR022002">
    <property type="entry name" value="ChsH2_Znr"/>
</dbReference>
<dbReference type="Gene3D" id="6.10.30.10">
    <property type="match status" value="1"/>
</dbReference>
<dbReference type="Pfam" id="PF12172">
    <property type="entry name" value="zf-ChsH2"/>
    <property type="match status" value="1"/>
</dbReference>
<reference evidence="3" key="1">
    <citation type="journal article" date="2020" name="mSystems">
        <title>Genome- and Community-Level Interaction Insights into Carbon Utilization and Element Cycling Functions of Hydrothermarchaeota in Hydrothermal Sediment.</title>
        <authorList>
            <person name="Zhou Z."/>
            <person name="Liu Y."/>
            <person name="Xu W."/>
            <person name="Pan J."/>
            <person name="Luo Z.H."/>
            <person name="Li M."/>
        </authorList>
    </citation>
    <scope>NUCLEOTIDE SEQUENCE [LARGE SCALE GENOMIC DNA]</scope>
    <source>
        <strain evidence="3">SpSt-477</strain>
    </source>
</reference>
<dbReference type="Gene3D" id="2.40.50.140">
    <property type="entry name" value="Nucleic acid-binding proteins"/>
    <property type="match status" value="1"/>
</dbReference>
<protein>
    <submittedName>
        <fullName evidence="3">Zn-ribbon domain-containing OB-fold protein</fullName>
    </submittedName>
</protein>
<dbReference type="InterPro" id="IPR002878">
    <property type="entry name" value="ChsH2_C"/>
</dbReference>
<gene>
    <name evidence="3" type="ORF">ENS29_09070</name>
</gene>
<organism evidence="3">
    <name type="scientific">Desulfatirhabdium butyrativorans</name>
    <dbReference type="NCBI Taxonomy" id="340467"/>
    <lineage>
        <taxon>Bacteria</taxon>
        <taxon>Pseudomonadati</taxon>
        <taxon>Thermodesulfobacteriota</taxon>
        <taxon>Desulfobacteria</taxon>
        <taxon>Desulfobacterales</taxon>
        <taxon>Desulfatirhabdiaceae</taxon>
        <taxon>Desulfatirhabdium</taxon>
    </lineage>
</organism>
<proteinExistence type="predicted"/>
<dbReference type="Pfam" id="PF01796">
    <property type="entry name" value="OB_ChsH2_C"/>
    <property type="match status" value="1"/>
</dbReference>
<name>A0A7C4RQE5_9BACT</name>
<evidence type="ECO:0000259" key="1">
    <source>
        <dbReference type="Pfam" id="PF01796"/>
    </source>
</evidence>
<dbReference type="InterPro" id="IPR012340">
    <property type="entry name" value="NA-bd_OB-fold"/>
</dbReference>
<comment type="caution">
    <text evidence="3">The sequence shown here is derived from an EMBL/GenBank/DDBJ whole genome shotgun (WGS) entry which is preliminary data.</text>
</comment>
<evidence type="ECO:0000313" key="3">
    <source>
        <dbReference type="EMBL" id="HGU32993.1"/>
    </source>
</evidence>
<dbReference type="InterPro" id="IPR052513">
    <property type="entry name" value="Thioester_dehydratase-like"/>
</dbReference>
<feature type="domain" description="ChsH2 rubredoxin-like zinc ribbon" evidence="2">
    <location>
        <begin position="37"/>
        <end position="69"/>
    </location>
</feature>
<sequence>MNDLLAAVEPLVVESGIRVPYSWWAGETIGRFLTALRDERRIYATRCDRCHRVMVPPRKTCPLCFAENLPWQEVSDTGTVQGFTVIRKDRAALKRSIPAVMGLILLDGATTAMLHAIADVDPEAVSIGMRVKAKFAEVRRGHILDIDCFHPVAS</sequence>
<dbReference type="SUPFAM" id="SSF50249">
    <property type="entry name" value="Nucleic acid-binding proteins"/>
    <property type="match status" value="1"/>
</dbReference>
<dbReference type="AlphaFoldDB" id="A0A7C4RQE5"/>